<dbReference type="RefSeq" id="WP_230301418.1">
    <property type="nucleotide sequence ID" value="NZ_CAKKMG010000014.1"/>
</dbReference>
<gene>
    <name evidence="3" type="ORF">SRABI133_01539</name>
</gene>
<dbReference type="InterPro" id="IPR030392">
    <property type="entry name" value="S74_ICA"/>
</dbReference>
<keyword evidence="1" id="KW-0175">Coiled coil</keyword>
<dbReference type="InterPro" id="IPR007119">
    <property type="entry name" value="Phage_tail_spike_N"/>
</dbReference>
<dbReference type="Proteomes" id="UP000789326">
    <property type="component" value="Unassembled WGS sequence"/>
</dbReference>
<dbReference type="PROSITE" id="PS51688">
    <property type="entry name" value="ICA"/>
    <property type="match status" value="1"/>
</dbReference>
<dbReference type="EMBL" id="CAKKMG010000014">
    <property type="protein sequence ID" value="CAH0185747.1"/>
    <property type="molecule type" value="Genomic_DNA"/>
</dbReference>
<evidence type="ECO:0000256" key="1">
    <source>
        <dbReference type="SAM" id="Coils"/>
    </source>
</evidence>
<proteinExistence type="predicted"/>
<dbReference type="NCBIfam" id="TIGR01665">
    <property type="entry name" value="put_anti_recept"/>
    <property type="match status" value="1"/>
</dbReference>
<feature type="coiled-coil region" evidence="1">
    <location>
        <begin position="780"/>
        <end position="807"/>
    </location>
</feature>
<dbReference type="AlphaFoldDB" id="A0A9W4PD50"/>
<dbReference type="Pfam" id="PF18994">
    <property type="entry name" value="Prophage_tailD1"/>
    <property type="match status" value="1"/>
</dbReference>
<reference evidence="3" key="1">
    <citation type="submission" date="2021-11" db="EMBL/GenBank/DDBJ databases">
        <authorList>
            <person name="Bulgarelli D."/>
        </authorList>
    </citation>
    <scope>NUCLEOTIDE SEQUENCE</scope>
    <source>
        <strain evidence="3">Bi133</strain>
    </source>
</reference>
<evidence type="ECO:0000313" key="3">
    <source>
        <dbReference type="EMBL" id="CAH0185747.1"/>
    </source>
</evidence>
<evidence type="ECO:0000313" key="4">
    <source>
        <dbReference type="Proteomes" id="UP000789326"/>
    </source>
</evidence>
<protein>
    <recommendedName>
        <fullName evidence="2">Peptidase S74 domain-containing protein</fullName>
    </recommendedName>
</protein>
<evidence type="ECO:0000259" key="2">
    <source>
        <dbReference type="PROSITE" id="PS51688"/>
    </source>
</evidence>
<comment type="caution">
    <text evidence="3">The sequence shown here is derived from an EMBL/GenBank/DDBJ whole genome shotgun (WGS) entry which is preliminary data.</text>
</comment>
<dbReference type="Gene3D" id="3.55.50.40">
    <property type="match status" value="1"/>
</dbReference>
<dbReference type="InterPro" id="IPR044051">
    <property type="entry name" value="Prophage_tail_N"/>
</dbReference>
<organism evidence="3 4">
    <name type="scientific">Peribacillus simplex</name>
    <dbReference type="NCBI Taxonomy" id="1478"/>
    <lineage>
        <taxon>Bacteria</taxon>
        <taxon>Bacillati</taxon>
        <taxon>Bacillota</taxon>
        <taxon>Bacilli</taxon>
        <taxon>Bacillales</taxon>
        <taxon>Bacillaceae</taxon>
        <taxon>Peribacillus</taxon>
    </lineage>
</organism>
<dbReference type="SUPFAM" id="SSF110296">
    <property type="entry name" value="Oligoxyloglucan reducing end-specific cellobiohydrolase"/>
    <property type="match status" value="1"/>
</dbReference>
<dbReference type="Pfam" id="PF06605">
    <property type="entry name" value="Prophage_tail"/>
    <property type="match status" value="1"/>
</dbReference>
<feature type="domain" description="Peptidase S74" evidence="2">
    <location>
        <begin position="706"/>
        <end position="822"/>
    </location>
</feature>
<name>A0A9W4PD50_9BACI</name>
<dbReference type="InterPro" id="IPR010572">
    <property type="entry name" value="Tail_dom"/>
</dbReference>
<accession>A0A9W4PD50</accession>
<sequence>MLAIKNLEGEVFLLTGASNIVRKRRVNGEKELSLKLDKTVQNAHFFDDIDKLWRVIDFSGEEYPILIYRDVAMGNGYTREINCLHSFFDDMRNHVIYEKFTGSKTFAAMMEFIFAGSGYTYNIIDQFLANDFENFGDDYGLELFKTALERYVAEFTVSGKTVTLRAQIGNTTDFQYRHKFNLESIERDVDALDFSTYGEGFGKGTLHVTYTSPLAAIYGKRSIKAIRDERFTKADSLTATVKEAVDTSLKIALTVKLSDLRASGYNKNHPNEGDTIILVDDRLGLKVDTRIVEIVEALDKKGNVLDCDVTLSNYSNIFEQQRRIHNATKTIADAIEGKRPLPFEALAIAVQQATIALQNAQTELEFPDNGGILAISKTNPNHFVLFNSAGVGISTDAGQTFKTAITAAGIIADVVTAGLRGIIIEGVEIIGSIIRSADEGTEFYVEGGNMILSRTNGRKVTVNPDGIYGLDGAGAITFKADRGLVTSAALGTSNSNVYLAPDSNNEVRVVDVKSIPSDGVAENYSYRPIRAQGLRFGPGANGYIGTEGELRITSSGFLLEDGSVIYRNLRAANIYGSSFITQTASAWIGTDSALHVVAKGTAEGSINPIYRALYAGNIFGTAFITQSTNAYIGTDSELRVVNKGLTDIYRDVRASVYRGIALDLDGSTTAEHLYVRPSASGSVRITSRGTTDSFRPIEASEFNVASSIFYKKNIEDYSGSATSLINDTPVRLYHLNEDIDGIDHKRVGLLVQESPIEIINMKTGDSIDIYAMASLLWKAAQESDVKIQQQQQQINAQQQQLTDFAALTESLTSRLVELEERVAQLEA</sequence>